<accession>A0A699YDW6</accession>
<name>A0A699YDW6_HAELA</name>
<gene>
    <name evidence="2" type="ORF">HaLaN_03164</name>
</gene>
<organism evidence="2 3">
    <name type="scientific">Haematococcus lacustris</name>
    <name type="common">Green alga</name>
    <name type="synonym">Haematococcus pluvialis</name>
    <dbReference type="NCBI Taxonomy" id="44745"/>
    <lineage>
        <taxon>Eukaryota</taxon>
        <taxon>Viridiplantae</taxon>
        <taxon>Chlorophyta</taxon>
        <taxon>core chlorophytes</taxon>
        <taxon>Chlorophyceae</taxon>
        <taxon>CS clade</taxon>
        <taxon>Chlamydomonadales</taxon>
        <taxon>Haematococcaceae</taxon>
        <taxon>Haematococcus</taxon>
    </lineage>
</organism>
<dbReference type="AlphaFoldDB" id="A0A699YDW6"/>
<evidence type="ECO:0000313" key="2">
    <source>
        <dbReference type="EMBL" id="GFH08233.1"/>
    </source>
</evidence>
<keyword evidence="3" id="KW-1185">Reference proteome</keyword>
<evidence type="ECO:0000313" key="3">
    <source>
        <dbReference type="Proteomes" id="UP000485058"/>
    </source>
</evidence>
<dbReference type="Proteomes" id="UP000485058">
    <property type="component" value="Unassembled WGS sequence"/>
</dbReference>
<dbReference type="EMBL" id="BLLF01000147">
    <property type="protein sequence ID" value="GFH08233.1"/>
    <property type="molecule type" value="Genomic_DNA"/>
</dbReference>
<protein>
    <submittedName>
        <fullName evidence="2">Uncharacterized protein</fullName>
    </submittedName>
</protein>
<proteinExistence type="predicted"/>
<reference evidence="2 3" key="1">
    <citation type="submission" date="2020-02" db="EMBL/GenBank/DDBJ databases">
        <title>Draft genome sequence of Haematococcus lacustris strain NIES-144.</title>
        <authorList>
            <person name="Morimoto D."/>
            <person name="Nakagawa S."/>
            <person name="Yoshida T."/>
            <person name="Sawayama S."/>
        </authorList>
    </citation>
    <scope>NUCLEOTIDE SEQUENCE [LARGE SCALE GENOMIC DNA]</scope>
    <source>
        <strain evidence="2 3">NIES-144</strain>
    </source>
</reference>
<feature type="region of interest" description="Disordered" evidence="1">
    <location>
        <begin position="13"/>
        <end position="35"/>
    </location>
</feature>
<sequence>MAPMWCCGALKPPGGPAAAAQGGVQGLQRAAQEGH</sequence>
<evidence type="ECO:0000256" key="1">
    <source>
        <dbReference type="SAM" id="MobiDB-lite"/>
    </source>
</evidence>
<comment type="caution">
    <text evidence="2">The sequence shown here is derived from an EMBL/GenBank/DDBJ whole genome shotgun (WGS) entry which is preliminary data.</text>
</comment>